<dbReference type="Gene3D" id="1.25.40.10">
    <property type="entry name" value="Tetratricopeptide repeat domain"/>
    <property type="match status" value="2"/>
</dbReference>
<dbReference type="SUPFAM" id="SSF48452">
    <property type="entry name" value="TPR-like"/>
    <property type="match status" value="1"/>
</dbReference>
<keyword evidence="2" id="KW-0067">ATP-binding</keyword>
<keyword evidence="1" id="KW-0547">Nucleotide-binding</keyword>
<dbReference type="HOGENOM" id="CLU_391053_0_0_1"/>
<dbReference type="STRING" id="905079.L1ISA6"/>
<dbReference type="Pfam" id="PF00012">
    <property type="entry name" value="HSP70"/>
    <property type="match status" value="1"/>
</dbReference>
<dbReference type="EnsemblProtists" id="EKX39123">
    <property type="protein sequence ID" value="EKX39123"/>
    <property type="gene ID" value="GUITHDRAFT_143731"/>
</dbReference>
<dbReference type="Proteomes" id="UP000011087">
    <property type="component" value="Unassembled WGS sequence"/>
</dbReference>
<feature type="signal peptide" evidence="5">
    <location>
        <begin position="1"/>
        <end position="18"/>
    </location>
</feature>
<name>L1ISA6_GUITC</name>
<sequence>MHPFRIGLVLILFRVCSASFLPASPILKRPAPHLRPLRGGSDKMESEGGEQARSSWVLTVDFGSQKTMASLVKVGEEGSTSPPFLVHNDLSRFETPTEVSFRGKTCETGELAAMQPATNAHNVVKEFVPYVGLPPREVREAAIAPGFRVSDDDVLPVTCAAVEFDGSDSSFPLELVLARHLEGVVGCAKHQLVEMRKVPSKDAADIRLAVILPGCFTPRQARALEDACRIAGVEDAYLVPAHQAMAQGYEQRHKPEIEQMRNSSVKEQTIAIVDVGHMISSCAIVRFTPGESKIVSAKSIFGVGGAAVDSILVSHFKEDIERKYGSGCCESPRSLFRLRAACEKLKKMLSTIDESEVGVDGLLPERDVTIKLTRHRLNEMIAPLCHQLQELVKSTLQTEDSFIEGSSLDGVEIIGGASRIPCLAAVVQSAFDGKELRKTLDSNSAREQVVMRRVREIEVGGWQLCIGAANPAAQFFDPAVSQEKKDCNLQNALKSFDELHYAGLFLARSIDLLYLLHPTAVKGLEESHLKGLREKHMEISEMQAQLRRLEVAMNNLESKMSETREALRGKHAHLMKRDETESALKEVEEWLEQVPQEGYSVEMLEKKKEELELKVRELNSKMFEQLEKQADEMSRSMERSAQERRQEEANQDKDDHDFRKLRFDERVRMAENNKKEANELFRDGNVMHAIDRYNKAIGHCMKIVETLRPEQEKQLNELKGVIVLNLAQAFFKLNKARTSLSTSSSNFTNTTTTTCSCTYSCSSVSSCTSCSPFQKCIDNCNDCLRYSPSLSKAKFRRALAYEQMNLLDEAEKDAKVLLEEEPENPNYTALSKRLGLKLQKRLDKEKNICKKMFG</sequence>
<evidence type="ECO:0000256" key="4">
    <source>
        <dbReference type="SAM" id="MobiDB-lite"/>
    </source>
</evidence>
<dbReference type="SUPFAM" id="SSF53067">
    <property type="entry name" value="Actin-like ATPase domain"/>
    <property type="match status" value="2"/>
</dbReference>
<dbReference type="EMBL" id="JH993042">
    <property type="protein sequence ID" value="EKX39123.1"/>
    <property type="molecule type" value="Genomic_DNA"/>
</dbReference>
<evidence type="ECO:0000313" key="8">
    <source>
        <dbReference type="Proteomes" id="UP000011087"/>
    </source>
</evidence>
<dbReference type="PaxDb" id="55529-EKX39123"/>
<dbReference type="OMA" id="KNAVNNC"/>
<dbReference type="GO" id="GO:0005829">
    <property type="term" value="C:cytosol"/>
    <property type="evidence" value="ECO:0007669"/>
    <property type="project" value="TreeGrafter"/>
</dbReference>
<dbReference type="InterPro" id="IPR018181">
    <property type="entry name" value="Heat_shock_70_CS"/>
</dbReference>
<dbReference type="eggNOG" id="KOG0103">
    <property type="taxonomic scope" value="Eukaryota"/>
</dbReference>
<reference evidence="8" key="2">
    <citation type="submission" date="2012-11" db="EMBL/GenBank/DDBJ databases">
        <authorList>
            <person name="Kuo A."/>
            <person name="Curtis B.A."/>
            <person name="Tanifuji G."/>
            <person name="Burki F."/>
            <person name="Gruber A."/>
            <person name="Irimia M."/>
            <person name="Maruyama S."/>
            <person name="Arias M.C."/>
            <person name="Ball S.G."/>
            <person name="Gile G.H."/>
            <person name="Hirakawa Y."/>
            <person name="Hopkins J.F."/>
            <person name="Rensing S.A."/>
            <person name="Schmutz J."/>
            <person name="Symeonidi A."/>
            <person name="Elias M."/>
            <person name="Eveleigh R.J."/>
            <person name="Herman E.K."/>
            <person name="Klute M.J."/>
            <person name="Nakayama T."/>
            <person name="Obornik M."/>
            <person name="Reyes-Prieto A."/>
            <person name="Armbrust E.V."/>
            <person name="Aves S.J."/>
            <person name="Beiko R.G."/>
            <person name="Coutinho P."/>
            <person name="Dacks J.B."/>
            <person name="Durnford D.G."/>
            <person name="Fast N.M."/>
            <person name="Green B.R."/>
            <person name="Grisdale C."/>
            <person name="Hempe F."/>
            <person name="Henrissat B."/>
            <person name="Hoppner M.P."/>
            <person name="Ishida K.-I."/>
            <person name="Kim E."/>
            <person name="Koreny L."/>
            <person name="Kroth P.G."/>
            <person name="Liu Y."/>
            <person name="Malik S.-B."/>
            <person name="Maier U.G."/>
            <person name="McRose D."/>
            <person name="Mock T."/>
            <person name="Neilson J.A."/>
            <person name="Onodera N.T."/>
            <person name="Poole A.M."/>
            <person name="Pritham E.J."/>
            <person name="Richards T.A."/>
            <person name="Rocap G."/>
            <person name="Roy S.W."/>
            <person name="Sarai C."/>
            <person name="Schaack S."/>
            <person name="Shirato S."/>
            <person name="Slamovits C.H."/>
            <person name="Spencer D.F."/>
            <person name="Suzuki S."/>
            <person name="Worden A.Z."/>
            <person name="Zauner S."/>
            <person name="Barry K."/>
            <person name="Bell C."/>
            <person name="Bharti A.K."/>
            <person name="Crow J.A."/>
            <person name="Grimwood J."/>
            <person name="Kramer R."/>
            <person name="Lindquist E."/>
            <person name="Lucas S."/>
            <person name="Salamov A."/>
            <person name="McFadden G.I."/>
            <person name="Lane C.E."/>
            <person name="Keeling P.J."/>
            <person name="Gray M.W."/>
            <person name="Grigoriev I.V."/>
            <person name="Archibald J.M."/>
        </authorList>
    </citation>
    <scope>NUCLEOTIDE SEQUENCE</scope>
    <source>
        <strain evidence="8">CCMP2712</strain>
    </source>
</reference>
<evidence type="ECO:0000256" key="2">
    <source>
        <dbReference type="ARBA" id="ARBA00022840"/>
    </source>
</evidence>
<dbReference type="Gene3D" id="3.90.640.10">
    <property type="entry name" value="Actin, Chain A, domain 4"/>
    <property type="match status" value="1"/>
</dbReference>
<dbReference type="InterPro" id="IPR011990">
    <property type="entry name" value="TPR-like_helical_dom_sf"/>
</dbReference>
<dbReference type="Gene3D" id="3.30.30.30">
    <property type="match status" value="1"/>
</dbReference>
<dbReference type="PANTHER" id="PTHR45639:SF28">
    <property type="entry name" value="HEAT SHOCK PROTEIN-LIKE PROTEIN"/>
    <property type="match status" value="1"/>
</dbReference>
<proteinExistence type="predicted"/>
<keyword evidence="8" id="KW-1185">Reference proteome</keyword>
<keyword evidence="3" id="KW-0175">Coiled coil</keyword>
<dbReference type="GO" id="GO:0005634">
    <property type="term" value="C:nucleus"/>
    <property type="evidence" value="ECO:0007669"/>
    <property type="project" value="TreeGrafter"/>
</dbReference>
<evidence type="ECO:0000313" key="6">
    <source>
        <dbReference type="EMBL" id="EKX39123.1"/>
    </source>
</evidence>
<feature type="coiled-coil region" evidence="3">
    <location>
        <begin position="532"/>
        <end position="566"/>
    </location>
</feature>
<evidence type="ECO:0000256" key="3">
    <source>
        <dbReference type="SAM" id="Coils"/>
    </source>
</evidence>
<dbReference type="RefSeq" id="XP_005826103.1">
    <property type="nucleotide sequence ID" value="XM_005826046.1"/>
</dbReference>
<feature type="region of interest" description="Disordered" evidence="4">
    <location>
        <begin position="629"/>
        <end position="659"/>
    </location>
</feature>
<dbReference type="InterPro" id="IPR043129">
    <property type="entry name" value="ATPase_NBD"/>
</dbReference>
<dbReference type="PANTHER" id="PTHR45639">
    <property type="entry name" value="HSC70CB, ISOFORM G-RELATED"/>
    <property type="match status" value="1"/>
</dbReference>
<dbReference type="InterPro" id="IPR013126">
    <property type="entry name" value="Hsp_70_fam"/>
</dbReference>
<dbReference type="GO" id="GO:0140662">
    <property type="term" value="F:ATP-dependent protein folding chaperone"/>
    <property type="evidence" value="ECO:0007669"/>
    <property type="project" value="InterPro"/>
</dbReference>
<keyword evidence="5" id="KW-0732">Signal</keyword>
<dbReference type="PROSITE" id="PS01036">
    <property type="entry name" value="HSP70_3"/>
    <property type="match status" value="1"/>
</dbReference>
<dbReference type="KEGG" id="gtt:GUITHDRAFT_143731"/>
<dbReference type="GO" id="GO:0005524">
    <property type="term" value="F:ATP binding"/>
    <property type="evidence" value="ECO:0007669"/>
    <property type="project" value="UniProtKB-KW"/>
</dbReference>
<dbReference type="Gene3D" id="3.30.420.40">
    <property type="match status" value="2"/>
</dbReference>
<evidence type="ECO:0000256" key="1">
    <source>
        <dbReference type="ARBA" id="ARBA00022741"/>
    </source>
</evidence>
<dbReference type="FunFam" id="3.90.640.10:FF:000003">
    <property type="entry name" value="Molecular chaperone DnaK"/>
    <property type="match status" value="1"/>
</dbReference>
<evidence type="ECO:0000256" key="5">
    <source>
        <dbReference type="SAM" id="SignalP"/>
    </source>
</evidence>
<feature type="region of interest" description="Disordered" evidence="4">
    <location>
        <begin position="31"/>
        <end position="51"/>
    </location>
</feature>
<reference evidence="7" key="3">
    <citation type="submission" date="2016-03" db="UniProtKB">
        <authorList>
            <consortium name="EnsemblProtists"/>
        </authorList>
    </citation>
    <scope>IDENTIFICATION</scope>
</reference>
<reference evidence="6 8" key="1">
    <citation type="journal article" date="2012" name="Nature">
        <title>Algal genomes reveal evolutionary mosaicism and the fate of nucleomorphs.</title>
        <authorList>
            <consortium name="DOE Joint Genome Institute"/>
            <person name="Curtis B.A."/>
            <person name="Tanifuji G."/>
            <person name="Burki F."/>
            <person name="Gruber A."/>
            <person name="Irimia M."/>
            <person name="Maruyama S."/>
            <person name="Arias M.C."/>
            <person name="Ball S.G."/>
            <person name="Gile G.H."/>
            <person name="Hirakawa Y."/>
            <person name="Hopkins J.F."/>
            <person name="Kuo A."/>
            <person name="Rensing S.A."/>
            <person name="Schmutz J."/>
            <person name="Symeonidi A."/>
            <person name="Elias M."/>
            <person name="Eveleigh R.J."/>
            <person name="Herman E.K."/>
            <person name="Klute M.J."/>
            <person name="Nakayama T."/>
            <person name="Obornik M."/>
            <person name="Reyes-Prieto A."/>
            <person name="Armbrust E.V."/>
            <person name="Aves S.J."/>
            <person name="Beiko R.G."/>
            <person name="Coutinho P."/>
            <person name="Dacks J.B."/>
            <person name="Durnford D.G."/>
            <person name="Fast N.M."/>
            <person name="Green B.R."/>
            <person name="Grisdale C.J."/>
            <person name="Hempel F."/>
            <person name="Henrissat B."/>
            <person name="Hoppner M.P."/>
            <person name="Ishida K."/>
            <person name="Kim E."/>
            <person name="Koreny L."/>
            <person name="Kroth P.G."/>
            <person name="Liu Y."/>
            <person name="Malik S.B."/>
            <person name="Maier U.G."/>
            <person name="McRose D."/>
            <person name="Mock T."/>
            <person name="Neilson J.A."/>
            <person name="Onodera N.T."/>
            <person name="Poole A.M."/>
            <person name="Pritham E.J."/>
            <person name="Richards T.A."/>
            <person name="Rocap G."/>
            <person name="Roy S.W."/>
            <person name="Sarai C."/>
            <person name="Schaack S."/>
            <person name="Shirato S."/>
            <person name="Slamovits C.H."/>
            <person name="Spencer D.F."/>
            <person name="Suzuki S."/>
            <person name="Worden A.Z."/>
            <person name="Zauner S."/>
            <person name="Barry K."/>
            <person name="Bell C."/>
            <person name="Bharti A.K."/>
            <person name="Crow J.A."/>
            <person name="Grimwood J."/>
            <person name="Kramer R."/>
            <person name="Lindquist E."/>
            <person name="Lucas S."/>
            <person name="Salamov A."/>
            <person name="McFadden G.I."/>
            <person name="Lane C.E."/>
            <person name="Keeling P.J."/>
            <person name="Gray M.W."/>
            <person name="Grigoriev I.V."/>
            <person name="Archibald J.M."/>
        </authorList>
    </citation>
    <scope>NUCLEOTIDE SEQUENCE</scope>
    <source>
        <strain evidence="6 8">CCMP2712</strain>
    </source>
</reference>
<gene>
    <name evidence="6" type="ORF">GUITHDRAFT_143731</name>
</gene>
<dbReference type="OrthoDB" id="434160at2759"/>
<dbReference type="GeneID" id="17295863"/>
<organism evidence="6">
    <name type="scientific">Guillardia theta (strain CCMP2712)</name>
    <name type="common">Cryptophyte</name>
    <dbReference type="NCBI Taxonomy" id="905079"/>
    <lineage>
        <taxon>Eukaryota</taxon>
        <taxon>Cryptophyceae</taxon>
        <taxon>Pyrenomonadales</taxon>
        <taxon>Geminigeraceae</taxon>
        <taxon>Guillardia</taxon>
    </lineage>
</organism>
<accession>L1ISA6</accession>
<dbReference type="AlphaFoldDB" id="L1ISA6"/>
<protein>
    <submittedName>
        <fullName evidence="6 7">Uncharacterized protein</fullName>
    </submittedName>
</protein>
<evidence type="ECO:0000313" key="7">
    <source>
        <dbReference type="EnsemblProtists" id="EKX39123"/>
    </source>
</evidence>
<feature type="chain" id="PRO_5008770415" evidence="5">
    <location>
        <begin position="19"/>
        <end position="854"/>
    </location>
</feature>